<dbReference type="InterPro" id="IPR001173">
    <property type="entry name" value="Glyco_trans_2-like"/>
</dbReference>
<dbReference type="PANTHER" id="PTHR48090:SF7">
    <property type="entry name" value="RFBJ PROTEIN"/>
    <property type="match status" value="1"/>
</dbReference>
<dbReference type="InterPro" id="IPR029044">
    <property type="entry name" value="Nucleotide-diphossugar_trans"/>
</dbReference>
<evidence type="ECO:0000259" key="1">
    <source>
        <dbReference type="Pfam" id="PF00535"/>
    </source>
</evidence>
<dbReference type="Proteomes" id="UP000782312">
    <property type="component" value="Unassembled WGS sequence"/>
</dbReference>
<comment type="caution">
    <text evidence="2">The sequence shown here is derived from an EMBL/GenBank/DDBJ whole genome shotgun (WGS) entry which is preliminary data.</text>
</comment>
<reference evidence="2" key="1">
    <citation type="submission" date="2020-07" db="EMBL/GenBank/DDBJ databases">
        <title>Huge and variable diversity of episymbiotic CPR bacteria and DPANN archaea in groundwater ecosystems.</title>
        <authorList>
            <person name="He C.Y."/>
            <person name="Keren R."/>
            <person name="Whittaker M."/>
            <person name="Farag I.F."/>
            <person name="Doudna J."/>
            <person name="Cate J.H.D."/>
            <person name="Banfield J.F."/>
        </authorList>
    </citation>
    <scope>NUCLEOTIDE SEQUENCE</scope>
    <source>
        <strain evidence="2">NC_groundwater_763_Ag_S-0.2um_68_21</strain>
    </source>
</reference>
<protein>
    <submittedName>
        <fullName evidence="2">Glycosyltransferase family 2 protein</fullName>
    </submittedName>
</protein>
<dbReference type="EMBL" id="JACPUR010000035">
    <property type="protein sequence ID" value="MBI3128768.1"/>
    <property type="molecule type" value="Genomic_DNA"/>
</dbReference>
<dbReference type="Pfam" id="PF00535">
    <property type="entry name" value="Glycos_transf_2"/>
    <property type="match status" value="1"/>
</dbReference>
<feature type="domain" description="Glycosyltransferase 2-like" evidence="1">
    <location>
        <begin position="4"/>
        <end position="162"/>
    </location>
</feature>
<proteinExistence type="predicted"/>
<dbReference type="AlphaFoldDB" id="A0A932I144"/>
<dbReference type="InterPro" id="IPR050256">
    <property type="entry name" value="Glycosyltransferase_2"/>
</dbReference>
<dbReference type="Gene3D" id="3.90.550.10">
    <property type="entry name" value="Spore Coat Polysaccharide Biosynthesis Protein SpsA, Chain A"/>
    <property type="match status" value="1"/>
</dbReference>
<gene>
    <name evidence="2" type="ORF">HYZ11_14280</name>
</gene>
<evidence type="ECO:0000313" key="2">
    <source>
        <dbReference type="EMBL" id="MBI3128768.1"/>
    </source>
</evidence>
<dbReference type="CDD" id="cd04179">
    <property type="entry name" value="DPM_DPG-synthase_like"/>
    <property type="match status" value="1"/>
</dbReference>
<name>A0A932I144_UNCTE</name>
<evidence type="ECO:0000313" key="3">
    <source>
        <dbReference type="Proteomes" id="UP000782312"/>
    </source>
</evidence>
<accession>A0A932I144</accession>
<dbReference type="PANTHER" id="PTHR48090">
    <property type="entry name" value="UNDECAPRENYL-PHOSPHATE 4-DEOXY-4-FORMAMIDO-L-ARABINOSE TRANSFERASE-RELATED"/>
    <property type="match status" value="1"/>
</dbReference>
<organism evidence="2 3">
    <name type="scientific">Tectimicrobiota bacterium</name>
    <dbReference type="NCBI Taxonomy" id="2528274"/>
    <lineage>
        <taxon>Bacteria</taxon>
        <taxon>Pseudomonadati</taxon>
        <taxon>Nitrospinota/Tectimicrobiota group</taxon>
        <taxon>Candidatus Tectimicrobiota</taxon>
    </lineage>
</organism>
<sequence length="227" mass="25527">MLLSVVIPCYNEEATIRQVVERVKAVPLSLEIIVVDDGSTDGTRGVLAGLEGDGVRILHQPENGGKGAALAAGFAAARGDVLVVQDADLEYDPADLPDLLGPIQRGVADVVYGSRFGGRPQRVHMFWHKVGNRCLTFLTNLLFNTTLTDMETGYKMFRREVIAGITLRSRRFDVEPELTAKIFKAKRWRVYEVPISYYGRSYDEGKKITWRDGAVAMWTLLRYRFWD</sequence>
<dbReference type="SUPFAM" id="SSF53448">
    <property type="entry name" value="Nucleotide-diphospho-sugar transferases"/>
    <property type="match status" value="1"/>
</dbReference>